<evidence type="ECO:0000256" key="10">
    <source>
        <dbReference type="SAM" id="SignalP"/>
    </source>
</evidence>
<dbReference type="OrthoDB" id="6133115at2759"/>
<feature type="coiled-coil region" evidence="8">
    <location>
        <begin position="201"/>
        <end position="237"/>
    </location>
</feature>
<dbReference type="PANTHER" id="PTHR48021:SF46">
    <property type="entry name" value="MAJOR FACILITATOR SUPERFAMILY (MFS) PROFILE DOMAIN-CONTAINING PROTEIN"/>
    <property type="match status" value="1"/>
</dbReference>
<reference evidence="13" key="1">
    <citation type="submission" date="2025-08" db="UniProtKB">
        <authorList>
            <consortium name="RefSeq"/>
        </authorList>
    </citation>
    <scope>IDENTIFICATION</scope>
    <source>
        <tissue evidence="13">Whole organism</tissue>
    </source>
</reference>
<accession>A0A6J1T0I8</accession>
<feature type="transmembrane region" description="Helical" evidence="9">
    <location>
        <begin position="109"/>
        <end position="130"/>
    </location>
</feature>
<dbReference type="GO" id="GO:0022857">
    <property type="term" value="F:transmembrane transporter activity"/>
    <property type="evidence" value="ECO:0007669"/>
    <property type="project" value="InterPro"/>
</dbReference>
<feature type="transmembrane region" description="Helical" evidence="9">
    <location>
        <begin position="85"/>
        <end position="103"/>
    </location>
</feature>
<evidence type="ECO:0000256" key="7">
    <source>
        <dbReference type="ARBA" id="ARBA00023136"/>
    </source>
</evidence>
<keyword evidence="3" id="KW-1003">Cell membrane</keyword>
<feature type="transmembrane region" description="Helical" evidence="9">
    <location>
        <begin position="142"/>
        <end position="160"/>
    </location>
</feature>
<sequence>MSSLVACQVKSVLGVMLLSLLEGMAIGWASPGIEKMTVVDGENEAPFLPEGEDISWIISLFDIGVMLGSWSSTVVFTLAGRRQTVLVGPVTLTLWVILTSIGSSSTMLIVARMLAGMGMGIALSFSYIYVGEVTTRQHRGPLILAVTLLMPTGQLIAYLLGSNVPWIWQSVYPVPFIVAMLACVMFFMQETPYYLAGKNRVEELEKSLRALRVGLSDQEIRDEMEAIQRSVKQQQEDATTWSEMFSPPGAKKAAFIVVVESSALALLGVTNVLAYTQQIFGFAKAEILSAVLSSVLVILVEIGAIVFAMYMVERVGRRVQLTLAACATCASSLGLSAYFYALFQGTDMTAWNWVPLLTLLVYIFGVGGGINTIPQVLMSELLDQRAKAVIAPVCMTIMALTSFGINKAFMTVGNQSGFWVPFLFFACTNACIALFTLFVVPETKGKTLVEVQEMLRGKRSPSKEVLAA</sequence>
<feature type="transmembrane region" description="Helical" evidence="9">
    <location>
        <begin position="53"/>
        <end position="78"/>
    </location>
</feature>
<feature type="transmembrane region" description="Helical" evidence="9">
    <location>
        <begin position="166"/>
        <end position="188"/>
    </location>
</feature>
<evidence type="ECO:0000256" key="6">
    <source>
        <dbReference type="ARBA" id="ARBA00022989"/>
    </source>
</evidence>
<keyword evidence="4" id="KW-0762">Sugar transport</keyword>
<evidence type="ECO:0000256" key="4">
    <source>
        <dbReference type="ARBA" id="ARBA00022597"/>
    </source>
</evidence>
<comment type="subcellular location">
    <subcellularLocation>
        <location evidence="1">Cell membrane</location>
        <topology evidence="1">Multi-pass membrane protein</topology>
    </subcellularLocation>
</comment>
<keyword evidence="5 9" id="KW-0812">Transmembrane</keyword>
<evidence type="ECO:0000256" key="3">
    <source>
        <dbReference type="ARBA" id="ARBA00022475"/>
    </source>
</evidence>
<evidence type="ECO:0000256" key="1">
    <source>
        <dbReference type="ARBA" id="ARBA00004651"/>
    </source>
</evidence>
<feature type="transmembrane region" description="Helical" evidence="9">
    <location>
        <begin position="418"/>
        <end position="440"/>
    </location>
</feature>
<dbReference type="Proteomes" id="UP000504606">
    <property type="component" value="Unplaced"/>
</dbReference>
<proteinExistence type="predicted"/>
<keyword evidence="7 9" id="KW-0472">Membrane</keyword>
<dbReference type="GO" id="GO:0005886">
    <property type="term" value="C:plasma membrane"/>
    <property type="evidence" value="ECO:0007669"/>
    <property type="project" value="UniProtKB-SubCell"/>
</dbReference>
<feature type="signal peptide" evidence="10">
    <location>
        <begin position="1"/>
        <end position="27"/>
    </location>
</feature>
<dbReference type="Pfam" id="PF00083">
    <property type="entry name" value="Sugar_tr"/>
    <property type="match status" value="1"/>
</dbReference>
<protein>
    <submittedName>
        <fullName evidence="13">Facilitated trehalose transporter Tret1-like</fullName>
    </submittedName>
</protein>
<evidence type="ECO:0000256" key="8">
    <source>
        <dbReference type="SAM" id="Coils"/>
    </source>
</evidence>
<keyword evidence="10" id="KW-0732">Signal</keyword>
<keyword evidence="12" id="KW-1185">Reference proteome</keyword>
<feature type="transmembrane region" description="Helical" evidence="9">
    <location>
        <begin position="386"/>
        <end position="406"/>
    </location>
</feature>
<dbReference type="InterPro" id="IPR020846">
    <property type="entry name" value="MFS_dom"/>
</dbReference>
<dbReference type="KEGG" id="foc:113210438"/>
<evidence type="ECO:0000313" key="12">
    <source>
        <dbReference type="Proteomes" id="UP000504606"/>
    </source>
</evidence>
<feature type="transmembrane region" description="Helical" evidence="9">
    <location>
        <begin position="321"/>
        <end position="341"/>
    </location>
</feature>
<dbReference type="PROSITE" id="PS00217">
    <property type="entry name" value="SUGAR_TRANSPORT_2"/>
    <property type="match status" value="1"/>
</dbReference>
<dbReference type="PROSITE" id="PS00216">
    <property type="entry name" value="SUGAR_TRANSPORT_1"/>
    <property type="match status" value="1"/>
</dbReference>
<evidence type="ECO:0000313" key="13">
    <source>
        <dbReference type="RefSeq" id="XP_026284221.1"/>
    </source>
</evidence>
<dbReference type="InterPro" id="IPR036259">
    <property type="entry name" value="MFS_trans_sf"/>
</dbReference>
<evidence type="ECO:0000259" key="11">
    <source>
        <dbReference type="PROSITE" id="PS50850"/>
    </source>
</evidence>
<dbReference type="InterPro" id="IPR050549">
    <property type="entry name" value="MFS_Trehalose_Transporter"/>
</dbReference>
<feature type="chain" id="PRO_5027079878" evidence="10">
    <location>
        <begin position="28"/>
        <end position="468"/>
    </location>
</feature>
<evidence type="ECO:0000256" key="5">
    <source>
        <dbReference type="ARBA" id="ARBA00022692"/>
    </source>
</evidence>
<evidence type="ECO:0000256" key="2">
    <source>
        <dbReference type="ARBA" id="ARBA00022448"/>
    </source>
</evidence>
<keyword evidence="2" id="KW-0813">Transport</keyword>
<feature type="transmembrane region" description="Helical" evidence="9">
    <location>
        <begin position="353"/>
        <end position="374"/>
    </location>
</feature>
<dbReference type="AlphaFoldDB" id="A0A6J1T0I8"/>
<dbReference type="GeneID" id="113210438"/>
<dbReference type="PANTHER" id="PTHR48021">
    <property type="match status" value="1"/>
</dbReference>
<dbReference type="FunFam" id="1.20.1250.20:FF:000218">
    <property type="entry name" value="facilitated trehalose transporter Tret1"/>
    <property type="match status" value="1"/>
</dbReference>
<gene>
    <name evidence="13" type="primary">LOC113210438</name>
</gene>
<evidence type="ECO:0000256" key="9">
    <source>
        <dbReference type="SAM" id="Phobius"/>
    </source>
</evidence>
<feature type="domain" description="Major facilitator superfamily (MFS) profile" evidence="11">
    <location>
        <begin position="11"/>
        <end position="444"/>
    </location>
</feature>
<feature type="transmembrane region" description="Helical" evidence="9">
    <location>
        <begin position="287"/>
        <end position="309"/>
    </location>
</feature>
<name>A0A6J1T0I8_FRAOC</name>
<dbReference type="PROSITE" id="PS50850">
    <property type="entry name" value="MFS"/>
    <property type="match status" value="1"/>
</dbReference>
<dbReference type="SUPFAM" id="SSF103473">
    <property type="entry name" value="MFS general substrate transporter"/>
    <property type="match status" value="1"/>
</dbReference>
<keyword evidence="8" id="KW-0175">Coiled coil</keyword>
<dbReference type="Gene3D" id="1.20.1250.20">
    <property type="entry name" value="MFS general substrate transporter like domains"/>
    <property type="match status" value="1"/>
</dbReference>
<dbReference type="InterPro" id="IPR005829">
    <property type="entry name" value="Sugar_transporter_CS"/>
</dbReference>
<keyword evidence="6 9" id="KW-1133">Transmembrane helix</keyword>
<organism evidence="12 13">
    <name type="scientific">Frankliniella occidentalis</name>
    <name type="common">Western flower thrips</name>
    <name type="synonym">Euthrips occidentalis</name>
    <dbReference type="NCBI Taxonomy" id="133901"/>
    <lineage>
        <taxon>Eukaryota</taxon>
        <taxon>Metazoa</taxon>
        <taxon>Ecdysozoa</taxon>
        <taxon>Arthropoda</taxon>
        <taxon>Hexapoda</taxon>
        <taxon>Insecta</taxon>
        <taxon>Pterygota</taxon>
        <taxon>Neoptera</taxon>
        <taxon>Paraneoptera</taxon>
        <taxon>Thysanoptera</taxon>
        <taxon>Terebrantia</taxon>
        <taxon>Thripoidea</taxon>
        <taxon>Thripidae</taxon>
        <taxon>Frankliniella</taxon>
    </lineage>
</organism>
<feature type="transmembrane region" description="Helical" evidence="9">
    <location>
        <begin position="253"/>
        <end position="275"/>
    </location>
</feature>
<dbReference type="InterPro" id="IPR005828">
    <property type="entry name" value="MFS_sugar_transport-like"/>
</dbReference>
<dbReference type="RefSeq" id="XP_026284221.1">
    <property type="nucleotide sequence ID" value="XM_026428436.2"/>
</dbReference>